<keyword evidence="16" id="KW-1185">Reference proteome</keyword>
<keyword evidence="4" id="KW-0436">Ligase</keyword>
<dbReference type="PROSITE" id="PS50979">
    <property type="entry name" value="BC"/>
    <property type="match status" value="1"/>
</dbReference>
<dbReference type="InterPro" id="IPR005479">
    <property type="entry name" value="CPAse_ATP-bd"/>
</dbReference>
<dbReference type="GeneID" id="42005059"/>
<dbReference type="FunFam" id="3.40.50.20:FF:000010">
    <property type="entry name" value="Propionyl-CoA carboxylase subunit alpha"/>
    <property type="match status" value="1"/>
</dbReference>
<evidence type="ECO:0000259" key="12">
    <source>
        <dbReference type="PROSITE" id="PS50979"/>
    </source>
</evidence>
<evidence type="ECO:0000256" key="9">
    <source>
        <dbReference type="PROSITE-ProRule" id="PRU00409"/>
    </source>
</evidence>
<dbReference type="InterPro" id="IPR011762">
    <property type="entry name" value="COA_CT_N"/>
</dbReference>
<keyword evidence="5 9" id="KW-0547">Nucleotide-binding</keyword>
<dbReference type="UniPathway" id="UPA00655">
    <property type="reaction ID" value="UER00711"/>
</dbReference>
<feature type="domain" description="ATP-grasp" evidence="11">
    <location>
        <begin position="151"/>
        <end position="348"/>
    </location>
</feature>
<dbReference type="SUPFAM" id="SSF52096">
    <property type="entry name" value="ClpP/crotonase"/>
    <property type="match status" value="2"/>
</dbReference>
<protein>
    <recommendedName>
        <fullName evidence="3">acetyl-CoA carboxylase</fullName>
        <ecNumber evidence="3">6.4.1.2</ecNumber>
    </recommendedName>
</protein>
<evidence type="ECO:0000256" key="5">
    <source>
        <dbReference type="ARBA" id="ARBA00022741"/>
    </source>
</evidence>
<evidence type="ECO:0000256" key="2">
    <source>
        <dbReference type="ARBA" id="ARBA00004956"/>
    </source>
</evidence>
<dbReference type="Pfam" id="PF00364">
    <property type="entry name" value="Biotin_lipoyl"/>
    <property type="match status" value="1"/>
</dbReference>
<feature type="domain" description="Biotin carboxylation" evidence="12">
    <location>
        <begin position="33"/>
        <end position="485"/>
    </location>
</feature>
<dbReference type="InterPro" id="IPR011763">
    <property type="entry name" value="COA_CT_C"/>
</dbReference>
<evidence type="ECO:0000259" key="14">
    <source>
        <dbReference type="PROSITE" id="PS50989"/>
    </source>
</evidence>
<dbReference type="Gene3D" id="2.40.10.120">
    <property type="match status" value="1"/>
</dbReference>
<dbReference type="InterPro" id="IPR011054">
    <property type="entry name" value="Rudment_hybrid_motif"/>
</dbReference>
<dbReference type="EMBL" id="QEAO01000022">
    <property type="protein sequence ID" value="TPX33164.1"/>
    <property type="molecule type" value="Genomic_DNA"/>
</dbReference>
<dbReference type="Gene3D" id="3.30.470.20">
    <property type="entry name" value="ATP-grasp fold, B domain"/>
    <property type="match status" value="1"/>
</dbReference>
<keyword evidence="8" id="KW-0511">Multifunctional enzyme</keyword>
<dbReference type="InterPro" id="IPR043504">
    <property type="entry name" value="Peptidase_S1_PA_chymotrypsin"/>
</dbReference>
<dbReference type="PROSITE" id="PS50968">
    <property type="entry name" value="BIOTINYL_LIPOYL"/>
    <property type="match status" value="1"/>
</dbReference>
<dbReference type="EC" id="6.4.1.2" evidence="3"/>
<dbReference type="PROSITE" id="PS50989">
    <property type="entry name" value="COA_CT_CTER"/>
    <property type="match status" value="1"/>
</dbReference>
<feature type="domain" description="CoA carboxyltransferase C-terminal" evidence="14">
    <location>
        <begin position="873"/>
        <end position="1120"/>
    </location>
</feature>
<dbReference type="GO" id="GO:0005524">
    <property type="term" value="F:ATP binding"/>
    <property type="evidence" value="ECO:0007669"/>
    <property type="project" value="UniProtKB-UniRule"/>
</dbReference>
<dbReference type="PROSITE" id="PS50980">
    <property type="entry name" value="COA_CT_NTER"/>
    <property type="match status" value="1"/>
</dbReference>
<proteinExistence type="predicted"/>
<dbReference type="Pfam" id="PF00289">
    <property type="entry name" value="Biotin_carb_N"/>
    <property type="match status" value="1"/>
</dbReference>
<evidence type="ECO:0000313" key="15">
    <source>
        <dbReference type="EMBL" id="TPX33164.1"/>
    </source>
</evidence>
<dbReference type="InterPro" id="IPR029045">
    <property type="entry name" value="ClpP/crotonase-like_dom_sf"/>
</dbReference>
<dbReference type="GO" id="GO:2001295">
    <property type="term" value="P:malonyl-CoA biosynthetic process"/>
    <property type="evidence" value="ECO:0007669"/>
    <property type="project" value="UniProtKB-UniPathway"/>
</dbReference>
<gene>
    <name evidence="15" type="ORF">SmJEL517_g03834</name>
</gene>
<evidence type="ECO:0000313" key="16">
    <source>
        <dbReference type="Proteomes" id="UP000319731"/>
    </source>
</evidence>
<evidence type="ECO:0000256" key="4">
    <source>
        <dbReference type="ARBA" id="ARBA00022598"/>
    </source>
</evidence>
<dbReference type="Gene3D" id="3.30.1490.20">
    <property type="entry name" value="ATP-grasp fold, A domain"/>
    <property type="match status" value="1"/>
</dbReference>
<dbReference type="PANTHER" id="PTHR48095">
    <property type="entry name" value="PYRUVATE CARBOXYLASE SUBUNIT A"/>
    <property type="match status" value="1"/>
</dbReference>
<sequence length="1668" mass="180297">MSSRISIIRDHLNQPTADYGHAFPNLTSADGAKIQSVLVANRSEIAIRVLRAASELGLRTIAVYSEDDATALHVKKADEAVALPGRGANAYLSIPAMIEAAKKAGAHAIHPGYGFLSENAEFASACIGNGLVFVGPSPNVLDLFGDKVAAKALARKCNVPLLAGTTGPTSLAETEAFMAKHGAVMIKAISGGGGRGMRAVFNKSELAEAYTRCRSEAKASFGRDEVYVEQLLVRPRHCEIQIVGDLSGNVVHMYDRECSLQRRNQKIVEVAPSPSIPASLRDQLIAASIAMAKAAKYSSLGTFEFLVPEGSTNSFYFMEANPRLQVEHTVTEEVLNVDIVQTQLHIARGATLPQLNLAQSQIAPPRGFAIQLRINTETMNESGEAIPTGGTLAAFEPPSGRGVRIDTSGYTGYTTSPAFDSLLAKVIVSSSSRQYADTVAKAYRVLQEFRIEGVETNSGFLCNLLCHPDVIANKVYTTFVVDKIKEITGGSKAHKQFFFTPKLATVGGFGGTPSGDVVQGPAGSIPIPAPMQGTIVSIDVKEGDLVKKGQQIAVMEALKMEHVIASPNPGRVKLIVASKGTTLFSGRPLMFIEPTEAAADDIEEVIKVDLDYIRPDLQALMERQALNLDAARPDAVARRRKTGQRTTRENIEQLVDAGSWIEYGGLTLAAQRARRSYEELLRISPADGMLAGVASINAKLFDEDKSRVVVVAYDYTVFAGTQGKHNHKKKDRIFKLAMDWKLPLILFAEGGGGRPGDSDGWGVAGLDCLTFWDFGKLSGLVPLVGITSGRCFAGNAALLGCCDVIIATEGSNIGMGGPAMIEGGGLGVFTPEEVGPTSIQVPNGVIDVLVKDEVEAVEVAKKYLSYFQGSVKDWKAVDQRILRSMIPENRLRSYDIRAVIRNMCDVDSVLELRPNYGIGILTCLVRIEGRPIGLIANNSKHLGGAIDADAANKAARFMQLCDAYDIAILSLCDTPGFMVGPEAEKSAQVRIFCRMFVTAGSLKVPMFTVVLRKGYGLGAQAMAGGSFHAPFFNVSWQTGEFGGMGLEGAVRLAYRNELAAIKDENERQATFQKMVDESYLKGKAINMAAYLEIDNVIDPSETRMWVVRGMKSVPKRPPAEGKRRPMVDTCTNGTTSFSSSGFVLELANGDSLVLTPAATISPWLDVRKTDAIPQKLTYLSTVEVFVHDDQDEGIPAEFIGIAPVPGVSEAIRKITHTDPWNWQFGFSSDASLADLRSSPGMFNMKNVDIAGIAVLRIAGRLSRDVSARRSSIDHSSVLMGQDVEVIGSPFGVQSPKVFLNSISHGIVSNLVYDGSNIGLIMTDTRILPGVEGGVMLRRKNHCLIGMILPPLKRKDDTTNDLNFGIPISSILAAIAPMLNVMRDKIPIQEAPQWETMDYYIDKAIQSVVLIRIGFTWATGVVVSTAGHIVTNSHVVKPFMNGGKMTADIKVRVNWSGPHPSWISGVKCIFASSMDWDIALLQITGKSNEFLIQTLPYIELPQSDAIPLPDSETIPVYAIGFGQFDPATGLLPTVTYGLQGRLIRGLKPPHNVFRRQSSTTVHNGSSGGLMLGPPNSNGKPTFMGLIVSNLQLESKSSKFTSITFSIPATAFIRIRQYIDTGDYSLLEPLEIEGKEVEELYSVNYKKPLDKKPQSSKLLELLDKEKASKL</sequence>
<dbReference type="PANTHER" id="PTHR48095:SF5">
    <property type="entry name" value="BLL7292 PROTEIN"/>
    <property type="match status" value="1"/>
</dbReference>
<comment type="cofactor">
    <cofactor evidence="1">
        <name>biotin</name>
        <dbReference type="ChEBI" id="CHEBI:57586"/>
    </cofactor>
</comment>
<evidence type="ECO:0000256" key="8">
    <source>
        <dbReference type="ARBA" id="ARBA00023268"/>
    </source>
</evidence>
<dbReference type="GO" id="GO:0003989">
    <property type="term" value="F:acetyl-CoA carboxylase activity"/>
    <property type="evidence" value="ECO:0007669"/>
    <property type="project" value="UniProtKB-EC"/>
</dbReference>
<dbReference type="SUPFAM" id="SSF56059">
    <property type="entry name" value="Glutathione synthetase ATP-binding domain-like"/>
    <property type="match status" value="1"/>
</dbReference>
<dbReference type="Pfam" id="PF01039">
    <property type="entry name" value="Carboxyl_trans"/>
    <property type="match status" value="1"/>
</dbReference>
<organism evidence="15 16">
    <name type="scientific">Synchytrium microbalum</name>
    <dbReference type="NCBI Taxonomy" id="1806994"/>
    <lineage>
        <taxon>Eukaryota</taxon>
        <taxon>Fungi</taxon>
        <taxon>Fungi incertae sedis</taxon>
        <taxon>Chytridiomycota</taxon>
        <taxon>Chytridiomycota incertae sedis</taxon>
        <taxon>Chytridiomycetes</taxon>
        <taxon>Synchytriales</taxon>
        <taxon>Synchytriaceae</taxon>
        <taxon>Synchytrium</taxon>
    </lineage>
</organism>
<dbReference type="SUPFAM" id="SSF51230">
    <property type="entry name" value="Single hybrid motif"/>
    <property type="match status" value="1"/>
</dbReference>
<dbReference type="InterPro" id="IPR013815">
    <property type="entry name" value="ATP_grasp_subdomain_1"/>
</dbReference>
<dbReference type="InterPro" id="IPR011764">
    <property type="entry name" value="Biotin_carboxylation_dom"/>
</dbReference>
<dbReference type="InterPro" id="IPR011053">
    <property type="entry name" value="Single_hybrid_motif"/>
</dbReference>
<evidence type="ECO:0000256" key="7">
    <source>
        <dbReference type="ARBA" id="ARBA00023267"/>
    </source>
</evidence>
<dbReference type="SMART" id="SM00878">
    <property type="entry name" value="Biotin_carb_C"/>
    <property type="match status" value="1"/>
</dbReference>
<feature type="domain" description="Lipoyl-binding" evidence="10">
    <location>
        <begin position="522"/>
        <end position="593"/>
    </location>
</feature>
<dbReference type="SUPFAM" id="SSF50494">
    <property type="entry name" value="Trypsin-like serine proteases"/>
    <property type="match status" value="2"/>
</dbReference>
<dbReference type="OrthoDB" id="196847at2759"/>
<dbReference type="PROSITE" id="PS50975">
    <property type="entry name" value="ATP_GRASP"/>
    <property type="match status" value="1"/>
</dbReference>
<dbReference type="CDD" id="cd06850">
    <property type="entry name" value="biotinyl_domain"/>
    <property type="match status" value="1"/>
</dbReference>
<dbReference type="PROSITE" id="PS00867">
    <property type="entry name" value="CPSASE_2"/>
    <property type="match status" value="1"/>
</dbReference>
<dbReference type="Proteomes" id="UP000319731">
    <property type="component" value="Unassembled WGS sequence"/>
</dbReference>
<evidence type="ECO:0000256" key="6">
    <source>
        <dbReference type="ARBA" id="ARBA00022840"/>
    </source>
</evidence>
<evidence type="ECO:0000259" key="13">
    <source>
        <dbReference type="PROSITE" id="PS50980"/>
    </source>
</evidence>
<dbReference type="Gene3D" id="3.40.50.20">
    <property type="match status" value="1"/>
</dbReference>
<feature type="domain" description="CoA carboxyltransferase N-terminal" evidence="13">
    <location>
        <begin position="610"/>
        <end position="879"/>
    </location>
</feature>
<dbReference type="Pfam" id="PF13365">
    <property type="entry name" value="Trypsin_2"/>
    <property type="match status" value="1"/>
</dbReference>
<evidence type="ECO:0000256" key="3">
    <source>
        <dbReference type="ARBA" id="ARBA00013058"/>
    </source>
</evidence>
<accession>A0A507C4W7</accession>
<dbReference type="Gene3D" id="3.90.226.10">
    <property type="entry name" value="2-enoyl-CoA Hydratase, Chain A, domain 1"/>
    <property type="match status" value="2"/>
</dbReference>
<dbReference type="InterPro" id="IPR016185">
    <property type="entry name" value="PreATP-grasp_dom_sf"/>
</dbReference>
<dbReference type="InterPro" id="IPR034733">
    <property type="entry name" value="AcCoA_carboxyl_beta"/>
</dbReference>
<keyword evidence="7" id="KW-0092">Biotin</keyword>
<dbReference type="InterPro" id="IPR011761">
    <property type="entry name" value="ATP-grasp"/>
</dbReference>
<evidence type="ECO:0000256" key="1">
    <source>
        <dbReference type="ARBA" id="ARBA00001953"/>
    </source>
</evidence>
<dbReference type="GO" id="GO:0046872">
    <property type="term" value="F:metal ion binding"/>
    <property type="evidence" value="ECO:0007669"/>
    <property type="project" value="InterPro"/>
</dbReference>
<dbReference type="Gene3D" id="2.40.50.100">
    <property type="match status" value="1"/>
</dbReference>
<name>A0A507C4W7_9FUNG</name>
<evidence type="ECO:0000259" key="11">
    <source>
        <dbReference type="PROSITE" id="PS50975"/>
    </source>
</evidence>
<reference evidence="15 16" key="1">
    <citation type="journal article" date="2019" name="Sci. Rep.">
        <title>Comparative genomics of chytrid fungi reveal insights into the obligate biotrophic and pathogenic lifestyle of Synchytrium endobioticum.</title>
        <authorList>
            <person name="van de Vossenberg B.T.L.H."/>
            <person name="Warris S."/>
            <person name="Nguyen H.D.T."/>
            <person name="van Gent-Pelzer M.P.E."/>
            <person name="Joly D.L."/>
            <person name="van de Geest H.C."/>
            <person name="Bonants P.J.M."/>
            <person name="Smith D.S."/>
            <person name="Levesque C.A."/>
            <person name="van der Lee T.A.J."/>
        </authorList>
    </citation>
    <scope>NUCLEOTIDE SEQUENCE [LARGE SCALE GENOMIC DNA]</scope>
    <source>
        <strain evidence="15 16">JEL517</strain>
    </source>
</reference>
<dbReference type="Gene3D" id="2.40.10.10">
    <property type="entry name" value="Trypsin-like serine proteases"/>
    <property type="match status" value="1"/>
</dbReference>
<dbReference type="RefSeq" id="XP_031024206.1">
    <property type="nucleotide sequence ID" value="XM_031169762.1"/>
</dbReference>
<dbReference type="SUPFAM" id="SSF51246">
    <property type="entry name" value="Rudiment single hybrid motif"/>
    <property type="match status" value="1"/>
</dbReference>
<evidence type="ECO:0000259" key="10">
    <source>
        <dbReference type="PROSITE" id="PS50968"/>
    </source>
</evidence>
<dbReference type="STRING" id="1806994.A0A507C4W7"/>
<comment type="pathway">
    <text evidence="2">Lipid metabolism; malonyl-CoA biosynthesis; malonyl-CoA from acetyl-CoA: step 1/1.</text>
</comment>
<dbReference type="InterPro" id="IPR005481">
    <property type="entry name" value="BC-like_N"/>
</dbReference>
<dbReference type="InterPro" id="IPR051602">
    <property type="entry name" value="ACC_Biotin_Carboxylase"/>
</dbReference>
<dbReference type="SUPFAM" id="SSF52440">
    <property type="entry name" value="PreATP-grasp domain"/>
    <property type="match status" value="1"/>
</dbReference>
<dbReference type="InterPro" id="IPR000089">
    <property type="entry name" value="Biotin_lipoyl"/>
</dbReference>
<dbReference type="InterPro" id="IPR009003">
    <property type="entry name" value="Peptidase_S1_PA"/>
</dbReference>
<dbReference type="InterPro" id="IPR005482">
    <property type="entry name" value="Biotin_COase_C"/>
</dbReference>
<dbReference type="Pfam" id="PF02786">
    <property type="entry name" value="CPSase_L_D2"/>
    <property type="match status" value="1"/>
</dbReference>
<dbReference type="Pfam" id="PF02785">
    <property type="entry name" value="Biotin_carb_C"/>
    <property type="match status" value="1"/>
</dbReference>
<keyword evidence="6 9" id="KW-0067">ATP-binding</keyword>
<comment type="caution">
    <text evidence="15">The sequence shown here is derived from an EMBL/GenBank/DDBJ whole genome shotgun (WGS) entry which is preliminary data.</text>
</comment>